<dbReference type="PANTHER" id="PTHR30474:SF2">
    <property type="entry name" value="PEPTIDOGLYCAN GLYCOSYLTRANSFERASE FTSW-RELATED"/>
    <property type="match status" value="1"/>
</dbReference>
<dbReference type="Proteomes" id="UP000229782">
    <property type="component" value="Unassembled WGS sequence"/>
</dbReference>
<feature type="transmembrane region" description="Helical" evidence="21">
    <location>
        <begin position="119"/>
        <end position="136"/>
    </location>
</feature>
<evidence type="ECO:0000256" key="14">
    <source>
        <dbReference type="ARBA" id="ARBA00032370"/>
    </source>
</evidence>
<evidence type="ECO:0000256" key="20">
    <source>
        <dbReference type="ARBA" id="ARBA00049902"/>
    </source>
</evidence>
<organism evidence="22 23">
    <name type="scientific">Candidatus Magasanikbacteria bacterium CG11_big_fil_rev_8_21_14_0_20_43_7</name>
    <dbReference type="NCBI Taxonomy" id="1974654"/>
    <lineage>
        <taxon>Bacteria</taxon>
        <taxon>Candidatus Magasanikiibacteriota</taxon>
    </lineage>
</organism>
<keyword evidence="10 21" id="KW-1133">Transmembrane helix</keyword>
<dbReference type="GO" id="GO:0005886">
    <property type="term" value="C:plasma membrane"/>
    <property type="evidence" value="ECO:0007669"/>
    <property type="project" value="UniProtKB-SubCell"/>
</dbReference>
<keyword evidence="7 21" id="KW-0812">Transmembrane</keyword>
<accession>A0A2H0N203</accession>
<keyword evidence="11 21" id="KW-0472">Membrane</keyword>
<keyword evidence="6" id="KW-0808">Transferase</keyword>
<dbReference type="Pfam" id="PF01098">
    <property type="entry name" value="FTSW_RODA_SPOVE"/>
    <property type="match status" value="1"/>
</dbReference>
<feature type="transmembrane region" description="Helical" evidence="21">
    <location>
        <begin position="304"/>
        <end position="329"/>
    </location>
</feature>
<keyword evidence="8" id="KW-0133">Cell shape</keyword>
<dbReference type="GO" id="GO:0009252">
    <property type="term" value="P:peptidoglycan biosynthetic process"/>
    <property type="evidence" value="ECO:0007669"/>
    <property type="project" value="UniProtKB-KW"/>
</dbReference>
<evidence type="ECO:0000256" key="19">
    <source>
        <dbReference type="ARBA" id="ARBA00044770"/>
    </source>
</evidence>
<evidence type="ECO:0000256" key="2">
    <source>
        <dbReference type="ARBA" id="ARBA00004752"/>
    </source>
</evidence>
<keyword evidence="9" id="KW-0573">Peptidoglycan synthesis</keyword>
<evidence type="ECO:0000256" key="4">
    <source>
        <dbReference type="ARBA" id="ARBA00022618"/>
    </source>
</evidence>
<comment type="subcellular location">
    <subcellularLocation>
        <location evidence="1">Cell membrane</location>
        <topology evidence="1">Multi-pass membrane protein</topology>
    </subcellularLocation>
</comment>
<keyword evidence="4" id="KW-0132">Cell division</keyword>
<evidence type="ECO:0000256" key="8">
    <source>
        <dbReference type="ARBA" id="ARBA00022960"/>
    </source>
</evidence>
<comment type="caution">
    <text evidence="22">The sequence shown here is derived from an EMBL/GenBank/DDBJ whole genome shotgun (WGS) entry which is preliminary data.</text>
</comment>
<evidence type="ECO:0000256" key="1">
    <source>
        <dbReference type="ARBA" id="ARBA00004651"/>
    </source>
</evidence>
<evidence type="ECO:0000313" key="23">
    <source>
        <dbReference type="Proteomes" id="UP000229782"/>
    </source>
</evidence>
<keyword evidence="3" id="KW-1003">Cell membrane</keyword>
<keyword evidence="5" id="KW-0328">Glycosyltransferase</keyword>
<dbReference type="NCBIfam" id="TIGR02614">
    <property type="entry name" value="ftsW"/>
    <property type="match status" value="1"/>
</dbReference>
<proteinExistence type="inferred from homology"/>
<dbReference type="GO" id="GO:0051301">
    <property type="term" value="P:cell division"/>
    <property type="evidence" value="ECO:0007669"/>
    <property type="project" value="UniProtKB-KW"/>
</dbReference>
<keyword evidence="12" id="KW-0131">Cell cycle</keyword>
<feature type="transmembrane region" description="Helical" evidence="21">
    <location>
        <begin position="168"/>
        <end position="185"/>
    </location>
</feature>
<dbReference type="GO" id="GO:0008955">
    <property type="term" value="F:peptidoglycan glycosyltransferase activity"/>
    <property type="evidence" value="ECO:0007669"/>
    <property type="project" value="UniProtKB-EC"/>
</dbReference>
<evidence type="ECO:0000313" key="22">
    <source>
        <dbReference type="EMBL" id="PIR02924.1"/>
    </source>
</evidence>
<comment type="similarity">
    <text evidence="16">Belongs to the SEDS family. FtsW subfamily.</text>
</comment>
<sequence length="367" mass="40184">MKRAWHQPDYRFLGAVTLLLVFGIVVLSSASSVTALQKFGDSYFFVKRQLLYGVLPGVIAFYLFAKIDYRMLKKLSFVIFVGMILLLCLVFVPGIGSSLSTAANSWIVIGNYSFQPSEFAKLGMIIFLSAYISQLGHKLTDMKEGFFITLGFGLMPIVLIMLQPDLGTMSILFGVLFAMLFFGEARFSHLSFLALTGVLAFLVMIWIAPYRVARFTTFLHPELDPLNQGYHINQAFLAIGSGGMFGLGLGHSRQKFAYLPEVHADSIYAVMAEELGFIVSMAFLMLLLYIAWRGLTIAKHAPDGFGTLLVSGIVAWFLIQSFLNIGAMIGLLPLTGVPLPFVSHGGTALMVALAAVGIVVNVSKQTT</sequence>
<evidence type="ECO:0000256" key="5">
    <source>
        <dbReference type="ARBA" id="ARBA00022676"/>
    </source>
</evidence>
<evidence type="ECO:0000256" key="9">
    <source>
        <dbReference type="ARBA" id="ARBA00022984"/>
    </source>
</evidence>
<name>A0A2H0N203_9BACT</name>
<dbReference type="AlphaFoldDB" id="A0A2H0N203"/>
<gene>
    <name evidence="22" type="primary">ftsW</name>
    <name evidence="22" type="ORF">COV60_03085</name>
</gene>
<evidence type="ECO:0000256" key="12">
    <source>
        <dbReference type="ARBA" id="ARBA00023306"/>
    </source>
</evidence>
<feature type="transmembrane region" description="Helical" evidence="21">
    <location>
        <begin position="341"/>
        <end position="362"/>
    </location>
</feature>
<comment type="catalytic activity">
    <reaction evidence="20">
        <text>[GlcNAc-(1-&gt;4)-Mur2Ac(oyl-L-Ala-gamma-D-Glu-L-Lys-D-Ala-D-Ala)](n)-di-trans,octa-cis-undecaprenyl diphosphate + beta-D-GlcNAc-(1-&gt;4)-Mur2Ac(oyl-L-Ala-gamma-D-Glu-L-Lys-D-Ala-D-Ala)-di-trans,octa-cis-undecaprenyl diphosphate = [GlcNAc-(1-&gt;4)-Mur2Ac(oyl-L-Ala-gamma-D-Glu-L-Lys-D-Ala-D-Ala)](n+1)-di-trans,octa-cis-undecaprenyl diphosphate + di-trans,octa-cis-undecaprenyl diphosphate + H(+)</text>
        <dbReference type="Rhea" id="RHEA:23708"/>
        <dbReference type="Rhea" id="RHEA-COMP:9602"/>
        <dbReference type="Rhea" id="RHEA-COMP:9603"/>
        <dbReference type="ChEBI" id="CHEBI:15378"/>
        <dbReference type="ChEBI" id="CHEBI:58405"/>
        <dbReference type="ChEBI" id="CHEBI:60033"/>
        <dbReference type="ChEBI" id="CHEBI:78435"/>
        <dbReference type="EC" id="2.4.99.28"/>
    </reaction>
</comment>
<evidence type="ECO:0000256" key="15">
    <source>
        <dbReference type="ARBA" id="ARBA00033270"/>
    </source>
</evidence>
<dbReference type="EC" id="2.4.99.28" evidence="19"/>
<evidence type="ECO:0000256" key="18">
    <source>
        <dbReference type="ARBA" id="ARBA00041418"/>
    </source>
</evidence>
<dbReference type="InterPro" id="IPR001182">
    <property type="entry name" value="FtsW/RodA"/>
</dbReference>
<reference evidence="22 23" key="1">
    <citation type="submission" date="2017-09" db="EMBL/GenBank/DDBJ databases">
        <title>Depth-based differentiation of microbial function through sediment-hosted aquifers and enrichment of novel symbionts in the deep terrestrial subsurface.</title>
        <authorList>
            <person name="Probst A.J."/>
            <person name="Ladd B."/>
            <person name="Jarett J.K."/>
            <person name="Geller-Mcgrath D.E."/>
            <person name="Sieber C.M."/>
            <person name="Emerson J.B."/>
            <person name="Anantharaman K."/>
            <person name="Thomas B.C."/>
            <person name="Malmstrom R."/>
            <person name="Stieglmeier M."/>
            <person name="Klingl A."/>
            <person name="Woyke T."/>
            <person name="Ryan C.M."/>
            <person name="Banfield J.F."/>
        </authorList>
    </citation>
    <scope>NUCLEOTIDE SEQUENCE [LARGE SCALE GENOMIC DNA]</scope>
    <source>
        <strain evidence="22">CG11_big_fil_rev_8_21_14_0_20_43_7</strain>
    </source>
</reference>
<evidence type="ECO:0000256" key="13">
    <source>
        <dbReference type="ARBA" id="ARBA00023316"/>
    </source>
</evidence>
<feature type="transmembrane region" description="Helical" evidence="21">
    <location>
        <begin position="77"/>
        <end position="99"/>
    </location>
</feature>
<dbReference type="GO" id="GO:0032153">
    <property type="term" value="C:cell division site"/>
    <property type="evidence" value="ECO:0007669"/>
    <property type="project" value="TreeGrafter"/>
</dbReference>
<evidence type="ECO:0000256" key="3">
    <source>
        <dbReference type="ARBA" id="ARBA00022475"/>
    </source>
</evidence>
<comment type="pathway">
    <text evidence="2">Cell wall biogenesis; peptidoglycan biosynthesis.</text>
</comment>
<dbReference type="GO" id="GO:0071555">
    <property type="term" value="P:cell wall organization"/>
    <property type="evidence" value="ECO:0007669"/>
    <property type="project" value="UniProtKB-KW"/>
</dbReference>
<dbReference type="InterPro" id="IPR013437">
    <property type="entry name" value="FtsW"/>
</dbReference>
<feature type="transmembrane region" description="Helical" evidence="21">
    <location>
        <begin position="45"/>
        <end position="65"/>
    </location>
</feature>
<keyword evidence="13" id="KW-0961">Cell wall biogenesis/degradation</keyword>
<dbReference type="GO" id="GO:0015648">
    <property type="term" value="F:lipid-linked peptidoglycan transporter activity"/>
    <property type="evidence" value="ECO:0007669"/>
    <property type="project" value="TreeGrafter"/>
</dbReference>
<dbReference type="EMBL" id="PCWM01000074">
    <property type="protein sequence ID" value="PIR02924.1"/>
    <property type="molecule type" value="Genomic_DNA"/>
</dbReference>
<evidence type="ECO:0000256" key="11">
    <source>
        <dbReference type="ARBA" id="ARBA00023136"/>
    </source>
</evidence>
<feature type="transmembrane region" description="Helical" evidence="21">
    <location>
        <begin position="275"/>
        <end position="292"/>
    </location>
</feature>
<feature type="transmembrane region" description="Helical" evidence="21">
    <location>
        <begin position="145"/>
        <end position="162"/>
    </location>
</feature>
<evidence type="ECO:0000256" key="17">
    <source>
        <dbReference type="ARBA" id="ARBA00041185"/>
    </source>
</evidence>
<evidence type="ECO:0000256" key="7">
    <source>
        <dbReference type="ARBA" id="ARBA00022692"/>
    </source>
</evidence>
<dbReference type="PANTHER" id="PTHR30474">
    <property type="entry name" value="CELL CYCLE PROTEIN"/>
    <property type="match status" value="1"/>
</dbReference>
<protein>
    <recommendedName>
        <fullName evidence="17">Probable peptidoglycan glycosyltransferase FtsW</fullName>
        <ecNumber evidence="19">2.4.99.28</ecNumber>
    </recommendedName>
    <alternativeName>
        <fullName evidence="18">Cell division protein FtsW</fullName>
    </alternativeName>
    <alternativeName>
        <fullName evidence="15">Cell wall polymerase</fullName>
    </alternativeName>
    <alternativeName>
        <fullName evidence="14">Peptidoglycan polymerase</fullName>
    </alternativeName>
</protein>
<evidence type="ECO:0000256" key="16">
    <source>
        <dbReference type="ARBA" id="ARBA00038053"/>
    </source>
</evidence>
<evidence type="ECO:0000256" key="6">
    <source>
        <dbReference type="ARBA" id="ARBA00022679"/>
    </source>
</evidence>
<feature type="transmembrane region" description="Helical" evidence="21">
    <location>
        <begin position="192"/>
        <end position="212"/>
    </location>
</feature>
<evidence type="ECO:0000256" key="10">
    <source>
        <dbReference type="ARBA" id="ARBA00022989"/>
    </source>
</evidence>
<evidence type="ECO:0000256" key="21">
    <source>
        <dbReference type="SAM" id="Phobius"/>
    </source>
</evidence>
<dbReference type="GO" id="GO:0008360">
    <property type="term" value="P:regulation of cell shape"/>
    <property type="evidence" value="ECO:0007669"/>
    <property type="project" value="UniProtKB-KW"/>
</dbReference>